<gene>
    <name evidence="2" type="ORF">Ga0123461_0568</name>
</gene>
<dbReference type="AlphaFoldDB" id="A0A2K8KW38"/>
<accession>A0A2K8KW38</accession>
<proteinExistence type="predicted"/>
<keyword evidence="3" id="KW-1185">Reference proteome</keyword>
<feature type="domain" description="Serine aminopeptidase S33" evidence="1">
    <location>
        <begin position="61"/>
        <end position="175"/>
    </location>
</feature>
<dbReference type="PANTHER" id="PTHR12277">
    <property type="entry name" value="ALPHA/BETA HYDROLASE DOMAIN-CONTAINING PROTEIN"/>
    <property type="match status" value="1"/>
</dbReference>
<dbReference type="Proteomes" id="UP000231701">
    <property type="component" value="Chromosome"/>
</dbReference>
<sequence>MLLSFAGASGYMALFEDNYIYFPAREVSSTPAYFGMQFEELHVTTTDGITLHGWYMPVPSSRFTVLHLHGNAGNISHRLSLYRQWQAMGLSVYAIDYRGYGKSEGEPGEAGLYADARAAWRDATTRLGLKPESVIIAGRSLGAAVAAKLAREVKAAGLALETPFSNIPDMASFHYPWLPLRWLAKSRFDAMESVKDVYLPLLLIAARDDSIAPAWMAEKVFAAANEPKKKVELAGGHNDFDHYSFMAYAVAWREWIGTLGTGGAGDIPRL</sequence>
<dbReference type="InterPro" id="IPR029058">
    <property type="entry name" value="AB_hydrolase_fold"/>
</dbReference>
<evidence type="ECO:0000259" key="1">
    <source>
        <dbReference type="Pfam" id="PF12146"/>
    </source>
</evidence>
<dbReference type="Pfam" id="PF12146">
    <property type="entry name" value="Hydrolase_4"/>
    <property type="match status" value="1"/>
</dbReference>
<protein>
    <recommendedName>
        <fullName evidence="1">Serine aminopeptidase S33 domain-containing protein</fullName>
    </recommendedName>
</protein>
<dbReference type="PANTHER" id="PTHR12277:SF81">
    <property type="entry name" value="PROTEIN ABHD13"/>
    <property type="match status" value="1"/>
</dbReference>
<evidence type="ECO:0000313" key="2">
    <source>
        <dbReference type="EMBL" id="ATX79003.1"/>
    </source>
</evidence>
<name>A0A2K8KW38_MARES</name>
<dbReference type="EMBL" id="CP018799">
    <property type="protein sequence ID" value="ATX79003.1"/>
    <property type="molecule type" value="Genomic_DNA"/>
</dbReference>
<dbReference type="SUPFAM" id="SSF53474">
    <property type="entry name" value="alpha/beta-Hydrolases"/>
    <property type="match status" value="1"/>
</dbReference>
<dbReference type="KEGG" id="maes:Ga0123461_0568"/>
<evidence type="ECO:0000313" key="3">
    <source>
        <dbReference type="Proteomes" id="UP000231701"/>
    </source>
</evidence>
<reference evidence="2 3" key="1">
    <citation type="submission" date="2016-12" db="EMBL/GenBank/DDBJ databases">
        <title>Isolation and genomic insights into novel planktonic Zetaproteobacteria from stratified waters of the Chesapeake Bay.</title>
        <authorList>
            <person name="McAllister S.M."/>
            <person name="Kato S."/>
            <person name="Chan C.S."/>
            <person name="Chiu B.K."/>
            <person name="Field E.K."/>
        </authorList>
    </citation>
    <scope>NUCLEOTIDE SEQUENCE [LARGE SCALE GENOMIC DNA]</scope>
    <source>
        <strain evidence="2 3">CP-5</strain>
    </source>
</reference>
<dbReference type="InterPro" id="IPR022742">
    <property type="entry name" value="Hydrolase_4"/>
</dbReference>
<organism evidence="2 3">
    <name type="scientific">Mariprofundus aestuarium</name>
    <dbReference type="NCBI Taxonomy" id="1921086"/>
    <lineage>
        <taxon>Bacteria</taxon>
        <taxon>Pseudomonadati</taxon>
        <taxon>Pseudomonadota</taxon>
        <taxon>Candidatius Mariprofundia</taxon>
        <taxon>Mariprofundales</taxon>
        <taxon>Mariprofundaceae</taxon>
        <taxon>Mariprofundus</taxon>
    </lineage>
</organism>
<dbReference type="Gene3D" id="3.40.50.1820">
    <property type="entry name" value="alpha/beta hydrolase"/>
    <property type="match status" value="1"/>
</dbReference>